<organism evidence="1 2">
    <name type="scientific">Cardiosporidium cionae</name>
    <dbReference type="NCBI Taxonomy" id="476202"/>
    <lineage>
        <taxon>Eukaryota</taxon>
        <taxon>Sar</taxon>
        <taxon>Alveolata</taxon>
        <taxon>Apicomplexa</taxon>
        <taxon>Aconoidasida</taxon>
        <taxon>Nephromycida</taxon>
        <taxon>Cardiosporidium</taxon>
    </lineage>
</organism>
<protein>
    <submittedName>
        <fullName evidence="1">Uncharacterized protein</fullName>
    </submittedName>
</protein>
<sequence length="162" mass="18563">RNGREYYNYRTLNFLIICISKAFAKPTLHCPEGYVPKKSNAALCRKREMKNYILECPEDYVLNEVSLLSGTYSRPTPTCIGKLRTRTQYYCLQENDKPEDSLSPSNTTRMFIEDVKNLRCTEVILSLPTFSPSTDIVEKLYPGYLESQNSSGNLYPGLHLLS</sequence>
<dbReference type="Proteomes" id="UP000823046">
    <property type="component" value="Unassembled WGS sequence"/>
</dbReference>
<accession>A0ABQ7JFM2</accession>
<keyword evidence="2" id="KW-1185">Reference proteome</keyword>
<reference evidence="1 2" key="1">
    <citation type="journal article" date="2020" name="bioRxiv">
        <title>Metabolic contributions of an alphaproteobacterial endosymbiont in the apicomplexan Cardiosporidium cionae.</title>
        <authorList>
            <person name="Hunter E.S."/>
            <person name="Paight C.J."/>
            <person name="Lane C.E."/>
        </authorList>
    </citation>
    <scope>NUCLEOTIDE SEQUENCE [LARGE SCALE GENOMIC DNA]</scope>
    <source>
        <strain evidence="1">ESH_2018</strain>
    </source>
</reference>
<dbReference type="EMBL" id="JADAQX010000022">
    <property type="protein sequence ID" value="KAF8822816.1"/>
    <property type="molecule type" value="Genomic_DNA"/>
</dbReference>
<gene>
    <name evidence="1" type="ORF">IE077_002540</name>
</gene>
<comment type="caution">
    <text evidence="1">The sequence shown here is derived from an EMBL/GenBank/DDBJ whole genome shotgun (WGS) entry which is preliminary data.</text>
</comment>
<feature type="non-terminal residue" evidence="1">
    <location>
        <position position="1"/>
    </location>
</feature>
<name>A0ABQ7JFM2_9APIC</name>
<evidence type="ECO:0000313" key="2">
    <source>
        <dbReference type="Proteomes" id="UP000823046"/>
    </source>
</evidence>
<proteinExistence type="predicted"/>
<evidence type="ECO:0000313" key="1">
    <source>
        <dbReference type="EMBL" id="KAF8822816.1"/>
    </source>
</evidence>